<evidence type="ECO:0000256" key="1">
    <source>
        <dbReference type="ARBA" id="ARBA00006068"/>
    </source>
</evidence>
<sequence>MNQNLPNNRNINLLENSIRQPKGKSIFKVSKFVIYFFVSLIIAFFFFSYQVLFTDTSLSESLGGKVNIFHQLTTMAKGGSELKADNGRVNVLLLGVGGEGHDGPNLTDTIIVASIELETNKIAMISIPRDLVVEIEDKGFWKINNANHFGEQKNPGHGGELVKNVVSQVIGVPIHYYIRVDFSGFEKLIDDLGGVKVEVDNSFIDYQFPAANYKYQVVSFDKGWQTMDGETALQFVRSRHGNNGEGSDFSRSKRQQKVITAVKERALSYRTLFSPGKLSKLLKAFGKHVSTDMEINEILELYKLSKLIDLNQTKNIVLDDSPGGYLVAGKMNEAYVLQPRSGNFGEIQFLAQNVFAGNPVLEAKSDITSTVLEIQNGTPTNGLAFNSSQKLKQLGFKVVKIGNAPTQDYTKTVMYKLTDKTIDQEVIETLETKLGAELIEQIPAWVREDAEITTDFYIILGEQNTGINQDTAE</sequence>
<dbReference type="Pfam" id="PF03816">
    <property type="entry name" value="LytR_cpsA_psr"/>
    <property type="match status" value="1"/>
</dbReference>
<reference evidence="5 6" key="1">
    <citation type="journal article" date="2016" name="Nat. Commun.">
        <title>Thousands of microbial genomes shed light on interconnected biogeochemical processes in an aquifer system.</title>
        <authorList>
            <person name="Anantharaman K."/>
            <person name="Brown C.T."/>
            <person name="Hug L.A."/>
            <person name="Sharon I."/>
            <person name="Castelle C.J."/>
            <person name="Probst A.J."/>
            <person name="Thomas B.C."/>
            <person name="Singh A."/>
            <person name="Wilkins M.J."/>
            <person name="Karaoz U."/>
            <person name="Brodie E.L."/>
            <person name="Williams K.H."/>
            <person name="Hubbard S.S."/>
            <person name="Banfield J.F."/>
        </authorList>
    </citation>
    <scope>NUCLEOTIDE SEQUENCE [LARGE SCALE GENOMIC DNA]</scope>
</reference>
<dbReference type="AlphaFoldDB" id="A0A1F5SZK8"/>
<dbReference type="STRING" id="1798002.A2478_05370"/>
<dbReference type="Gene3D" id="3.30.70.2390">
    <property type="match status" value="1"/>
</dbReference>
<dbReference type="InterPro" id="IPR027381">
    <property type="entry name" value="LytR/CpsA/Psr_C"/>
</dbReference>
<evidence type="ECO:0000259" key="3">
    <source>
        <dbReference type="Pfam" id="PF03816"/>
    </source>
</evidence>
<name>A0A1F5SZK8_9BACT</name>
<accession>A0A1F5SZK8</accession>
<feature type="domain" description="Cell envelope-related transcriptional attenuator" evidence="3">
    <location>
        <begin position="107"/>
        <end position="266"/>
    </location>
</feature>
<dbReference type="Proteomes" id="UP000179001">
    <property type="component" value="Unassembled WGS sequence"/>
</dbReference>
<dbReference type="EMBL" id="MFGJ01000007">
    <property type="protein sequence ID" value="OGF31883.1"/>
    <property type="molecule type" value="Genomic_DNA"/>
</dbReference>
<protein>
    <recommendedName>
        <fullName evidence="7">Cell envelope-related transcriptional attenuator domain-containing protein</fullName>
    </recommendedName>
</protein>
<gene>
    <name evidence="5" type="ORF">A2478_05370</name>
</gene>
<dbReference type="PANTHER" id="PTHR33392:SF6">
    <property type="entry name" value="POLYISOPRENYL-TEICHOIC ACID--PEPTIDOGLYCAN TEICHOIC ACID TRANSFERASE TAGU"/>
    <property type="match status" value="1"/>
</dbReference>
<comment type="similarity">
    <text evidence="1">Belongs to the LytR/CpsA/Psr (LCP) family.</text>
</comment>
<dbReference type="Gene3D" id="3.40.630.190">
    <property type="entry name" value="LCP protein"/>
    <property type="match status" value="1"/>
</dbReference>
<evidence type="ECO:0000256" key="2">
    <source>
        <dbReference type="SAM" id="Phobius"/>
    </source>
</evidence>
<keyword evidence="2" id="KW-0812">Transmembrane</keyword>
<evidence type="ECO:0000313" key="5">
    <source>
        <dbReference type="EMBL" id="OGF31883.1"/>
    </source>
</evidence>
<keyword evidence="2" id="KW-1133">Transmembrane helix</keyword>
<feature type="domain" description="LytR/CpsA/Psr regulator C-terminal" evidence="4">
    <location>
        <begin position="372"/>
        <end position="439"/>
    </location>
</feature>
<dbReference type="InterPro" id="IPR050922">
    <property type="entry name" value="LytR/CpsA/Psr_CW_biosynth"/>
</dbReference>
<evidence type="ECO:0000313" key="6">
    <source>
        <dbReference type="Proteomes" id="UP000179001"/>
    </source>
</evidence>
<dbReference type="Pfam" id="PF13399">
    <property type="entry name" value="LytR_C"/>
    <property type="match status" value="1"/>
</dbReference>
<proteinExistence type="inferred from homology"/>
<dbReference type="InterPro" id="IPR004474">
    <property type="entry name" value="LytR_CpsA_psr"/>
</dbReference>
<dbReference type="NCBIfam" id="TIGR00350">
    <property type="entry name" value="lytR_cpsA_psr"/>
    <property type="match status" value="1"/>
</dbReference>
<evidence type="ECO:0008006" key="7">
    <source>
        <dbReference type="Google" id="ProtNLM"/>
    </source>
</evidence>
<keyword evidence="2" id="KW-0472">Membrane</keyword>
<feature type="transmembrane region" description="Helical" evidence="2">
    <location>
        <begin position="32"/>
        <end position="52"/>
    </location>
</feature>
<evidence type="ECO:0000259" key="4">
    <source>
        <dbReference type="Pfam" id="PF13399"/>
    </source>
</evidence>
<comment type="caution">
    <text evidence="5">The sequence shown here is derived from an EMBL/GenBank/DDBJ whole genome shotgun (WGS) entry which is preliminary data.</text>
</comment>
<dbReference type="PANTHER" id="PTHR33392">
    <property type="entry name" value="POLYISOPRENYL-TEICHOIC ACID--PEPTIDOGLYCAN TEICHOIC ACID TRANSFERASE TAGU"/>
    <property type="match status" value="1"/>
</dbReference>
<organism evidence="5 6">
    <name type="scientific">Candidatus Falkowbacteria bacterium RIFOXYC2_FULL_36_12</name>
    <dbReference type="NCBI Taxonomy" id="1798002"/>
    <lineage>
        <taxon>Bacteria</taxon>
        <taxon>Candidatus Falkowiibacteriota</taxon>
    </lineage>
</organism>